<accession>A0A2U3DAL1</accession>
<reference evidence="1 2" key="1">
    <citation type="submission" date="2016-11" db="EMBL/GenBank/DDBJ databases">
        <title>Comparative genomics of Acidibacillus ferroxidans species.</title>
        <authorList>
            <person name="Oliveira G."/>
            <person name="Nunes G."/>
            <person name="Oliveira R."/>
            <person name="Araujo F."/>
            <person name="Salim A."/>
            <person name="Scholte L."/>
            <person name="Morais D."/>
            <person name="Nancucheo I."/>
            <person name="Johnson D.B."/>
            <person name="Grail B."/>
            <person name="Bittencourt J."/>
            <person name="Valadares R."/>
        </authorList>
    </citation>
    <scope>NUCLEOTIDE SEQUENCE [LARGE SCALE GENOMIC DNA]</scope>
    <source>
        <strain evidence="1 2">Y002</strain>
    </source>
</reference>
<gene>
    <name evidence="1" type="ORF">BM613_03550</name>
</gene>
<sequence length="68" mass="7709">MQALTSKELAYINDMLGGEDLLQKVCVAAMTTANQSEVQQFLHHAVSEHQRRHSDLLRLLEQHESVAH</sequence>
<dbReference type="EMBL" id="MPDK01000004">
    <property type="protein sequence ID" value="PWI58311.1"/>
    <property type="molecule type" value="Genomic_DNA"/>
</dbReference>
<dbReference type="RefSeq" id="WP_109429813.1">
    <property type="nucleotide sequence ID" value="NZ_MPDK01000004.1"/>
</dbReference>
<organism evidence="1 2">
    <name type="scientific">Sulfoacidibacillus thermotolerans</name>
    <name type="common">Acidibacillus sulfuroxidans</name>
    <dbReference type="NCBI Taxonomy" id="1765684"/>
    <lineage>
        <taxon>Bacteria</taxon>
        <taxon>Bacillati</taxon>
        <taxon>Bacillota</taxon>
        <taxon>Bacilli</taxon>
        <taxon>Bacillales</taxon>
        <taxon>Alicyclobacillaceae</taxon>
        <taxon>Sulfoacidibacillus</taxon>
    </lineage>
</organism>
<proteinExistence type="predicted"/>
<protein>
    <recommendedName>
        <fullName evidence="3">Spore coat protein</fullName>
    </recommendedName>
</protein>
<dbReference type="Proteomes" id="UP000245380">
    <property type="component" value="Unassembled WGS sequence"/>
</dbReference>
<name>A0A2U3DAL1_SULT2</name>
<evidence type="ECO:0008006" key="3">
    <source>
        <dbReference type="Google" id="ProtNLM"/>
    </source>
</evidence>
<evidence type="ECO:0000313" key="1">
    <source>
        <dbReference type="EMBL" id="PWI58311.1"/>
    </source>
</evidence>
<dbReference type="OrthoDB" id="2991091at2"/>
<dbReference type="AlphaFoldDB" id="A0A2U3DAL1"/>
<evidence type="ECO:0000313" key="2">
    <source>
        <dbReference type="Proteomes" id="UP000245380"/>
    </source>
</evidence>
<comment type="caution">
    <text evidence="1">The sequence shown here is derived from an EMBL/GenBank/DDBJ whole genome shotgun (WGS) entry which is preliminary data.</text>
</comment>
<keyword evidence="2" id="KW-1185">Reference proteome</keyword>